<gene>
    <name evidence="2" type="ORF">L195_g020788</name>
</gene>
<name>A0A2K3N3F1_TRIPR</name>
<dbReference type="SUPFAM" id="SSF56672">
    <property type="entry name" value="DNA/RNA polymerases"/>
    <property type="match status" value="1"/>
</dbReference>
<dbReference type="Pfam" id="PF00078">
    <property type="entry name" value="RVT_1"/>
    <property type="match status" value="1"/>
</dbReference>
<dbReference type="PANTHER" id="PTHR46890:SF48">
    <property type="entry name" value="RNA-DIRECTED DNA POLYMERASE"/>
    <property type="match status" value="1"/>
</dbReference>
<dbReference type="EMBL" id="ASHM01015684">
    <property type="protein sequence ID" value="PNX97557.1"/>
    <property type="molecule type" value="Genomic_DNA"/>
</dbReference>
<dbReference type="STRING" id="57577.A0A2K3N3F1"/>
<sequence length="452" mass="51415">MIRDPQGQIHYEEDKIEQVFIEHFQNLFSHQDTRNIQETVKVVEGKINQDMYQLLNESYTKEEVYLAMKDLKPMAAPGPNGLPAQLYHNYWDIIGSNILHMVLNILNNQGDPSHLNSTNICLIPKVNNPTSPSDFRPISLCNVSLKIITKTIANRIKNILPNIISPNQSAFTKGRLITDNTLIASKIFHYLSHTKRKAEFLGIKTDMAKAYDKVEWSFLKERPFHFIQRRLWDSQAIWANKGGVTKMTEIIQTYQDASGQMVNYSISDMVFSKGRGTLIKAVAQAIPTYLMSSFLIPKGVCEQLEKMIYALTRWRLSNMSLWIVNGLNKFDRQSMEHIVAIIYGIWHSRNVKIFQNKYIPPLELCTSASSLLMEYQTFGLLTSLPNRHVNQRSCSNNTSWTPPLRGTLKTNVDAHLSSVGHWFAGMILRRPAGSAVGAATRSLTRTDEVVLG</sequence>
<reference evidence="2 3" key="1">
    <citation type="journal article" date="2014" name="Am. J. Bot.">
        <title>Genome assembly and annotation for red clover (Trifolium pratense; Fabaceae).</title>
        <authorList>
            <person name="Istvanek J."/>
            <person name="Jaros M."/>
            <person name="Krenek A."/>
            <person name="Repkova J."/>
        </authorList>
    </citation>
    <scope>NUCLEOTIDE SEQUENCE [LARGE SCALE GENOMIC DNA]</scope>
    <source>
        <strain evidence="3">cv. Tatra</strain>
        <tissue evidence="2">Young leaves</tissue>
    </source>
</reference>
<reference evidence="2 3" key="2">
    <citation type="journal article" date="2017" name="Front. Plant Sci.">
        <title>Gene Classification and Mining of Molecular Markers Useful in Red Clover (Trifolium pratense) Breeding.</title>
        <authorList>
            <person name="Istvanek J."/>
            <person name="Dluhosova J."/>
            <person name="Dluhos P."/>
            <person name="Patkova L."/>
            <person name="Nedelnik J."/>
            <person name="Repkova J."/>
        </authorList>
    </citation>
    <scope>NUCLEOTIDE SEQUENCE [LARGE SCALE GENOMIC DNA]</scope>
    <source>
        <strain evidence="3">cv. Tatra</strain>
        <tissue evidence="2">Young leaves</tissue>
    </source>
</reference>
<dbReference type="InterPro" id="IPR000477">
    <property type="entry name" value="RT_dom"/>
</dbReference>
<dbReference type="Proteomes" id="UP000236291">
    <property type="component" value="Unassembled WGS sequence"/>
</dbReference>
<accession>A0A2K3N3F1</accession>
<evidence type="ECO:0000313" key="3">
    <source>
        <dbReference type="Proteomes" id="UP000236291"/>
    </source>
</evidence>
<dbReference type="PANTHER" id="PTHR46890">
    <property type="entry name" value="NON-LTR RETROLELEMENT REVERSE TRANSCRIPTASE-LIKE PROTEIN-RELATED"/>
    <property type="match status" value="1"/>
</dbReference>
<dbReference type="InterPro" id="IPR052343">
    <property type="entry name" value="Retrotransposon-Effector_Assoc"/>
</dbReference>
<dbReference type="AlphaFoldDB" id="A0A2K3N3F1"/>
<proteinExistence type="predicted"/>
<dbReference type="InterPro" id="IPR043502">
    <property type="entry name" value="DNA/RNA_pol_sf"/>
</dbReference>
<protein>
    <submittedName>
        <fullName evidence="2">Ribonuclease H</fullName>
    </submittedName>
</protein>
<comment type="caution">
    <text evidence="2">The sequence shown here is derived from an EMBL/GenBank/DDBJ whole genome shotgun (WGS) entry which is preliminary data.</text>
</comment>
<evidence type="ECO:0000313" key="2">
    <source>
        <dbReference type="EMBL" id="PNX97557.1"/>
    </source>
</evidence>
<feature type="domain" description="Reverse transcriptase" evidence="1">
    <location>
        <begin position="123"/>
        <end position="229"/>
    </location>
</feature>
<dbReference type="CDD" id="cd01650">
    <property type="entry name" value="RT_nLTR_like"/>
    <property type="match status" value="1"/>
</dbReference>
<organism evidence="2 3">
    <name type="scientific">Trifolium pratense</name>
    <name type="common">Red clover</name>
    <dbReference type="NCBI Taxonomy" id="57577"/>
    <lineage>
        <taxon>Eukaryota</taxon>
        <taxon>Viridiplantae</taxon>
        <taxon>Streptophyta</taxon>
        <taxon>Embryophyta</taxon>
        <taxon>Tracheophyta</taxon>
        <taxon>Spermatophyta</taxon>
        <taxon>Magnoliopsida</taxon>
        <taxon>eudicotyledons</taxon>
        <taxon>Gunneridae</taxon>
        <taxon>Pentapetalae</taxon>
        <taxon>rosids</taxon>
        <taxon>fabids</taxon>
        <taxon>Fabales</taxon>
        <taxon>Fabaceae</taxon>
        <taxon>Papilionoideae</taxon>
        <taxon>50 kb inversion clade</taxon>
        <taxon>NPAAA clade</taxon>
        <taxon>Hologalegina</taxon>
        <taxon>IRL clade</taxon>
        <taxon>Trifolieae</taxon>
        <taxon>Trifolium</taxon>
    </lineage>
</organism>
<evidence type="ECO:0000259" key="1">
    <source>
        <dbReference type="Pfam" id="PF00078"/>
    </source>
</evidence>